<reference evidence="2" key="1">
    <citation type="journal article" date="2019" name="Int. J. Syst. Evol. Microbiol.">
        <title>The Global Catalogue of Microorganisms (GCM) 10K type strain sequencing project: providing services to taxonomists for standard genome sequencing and annotation.</title>
        <authorList>
            <consortium name="The Broad Institute Genomics Platform"/>
            <consortium name="The Broad Institute Genome Sequencing Center for Infectious Disease"/>
            <person name="Wu L."/>
            <person name="Ma J."/>
        </authorList>
    </citation>
    <scope>NUCLEOTIDE SEQUENCE [LARGE SCALE GENOMIC DNA]</scope>
    <source>
        <strain evidence="2">JCM 16908</strain>
    </source>
</reference>
<accession>A0ABP7J1A8</accession>
<name>A0ABP7J1A8_9ACTN</name>
<comment type="caution">
    <text evidence="1">The sequence shown here is derived from an EMBL/GenBank/DDBJ whole genome shotgun (WGS) entry which is preliminary data.</text>
</comment>
<gene>
    <name evidence="1" type="ORF">GCM10022226_60720</name>
</gene>
<dbReference type="Proteomes" id="UP001500888">
    <property type="component" value="Unassembled WGS sequence"/>
</dbReference>
<protein>
    <submittedName>
        <fullName evidence="1">Uncharacterized protein</fullName>
    </submittedName>
</protein>
<organism evidence="1 2">
    <name type="scientific">Sphaerisporangium flaviroseum</name>
    <dbReference type="NCBI Taxonomy" id="509199"/>
    <lineage>
        <taxon>Bacteria</taxon>
        <taxon>Bacillati</taxon>
        <taxon>Actinomycetota</taxon>
        <taxon>Actinomycetes</taxon>
        <taxon>Streptosporangiales</taxon>
        <taxon>Streptosporangiaceae</taxon>
        <taxon>Sphaerisporangium</taxon>
    </lineage>
</organism>
<proteinExistence type="predicted"/>
<keyword evidence="2" id="KW-1185">Reference proteome</keyword>
<dbReference type="EMBL" id="BAAAZR010000029">
    <property type="protein sequence ID" value="GAA3831471.1"/>
    <property type="molecule type" value="Genomic_DNA"/>
</dbReference>
<evidence type="ECO:0000313" key="2">
    <source>
        <dbReference type="Proteomes" id="UP001500888"/>
    </source>
</evidence>
<sequence>MGRAPLGGVPLPGGVRDLAQVHEGLGDLVAAERMRVEALTVFHLYGSREYAEMME</sequence>
<evidence type="ECO:0000313" key="1">
    <source>
        <dbReference type="EMBL" id="GAA3831471.1"/>
    </source>
</evidence>